<dbReference type="PROSITE" id="PS01124">
    <property type="entry name" value="HTH_ARAC_FAMILY_2"/>
    <property type="match status" value="1"/>
</dbReference>
<dbReference type="InterPro" id="IPR009057">
    <property type="entry name" value="Homeodomain-like_sf"/>
</dbReference>
<dbReference type="SUPFAM" id="SSF46689">
    <property type="entry name" value="Homeodomain-like"/>
    <property type="match status" value="2"/>
</dbReference>
<dbReference type="InterPro" id="IPR050959">
    <property type="entry name" value="MarA-like"/>
</dbReference>
<dbReference type="GO" id="GO:0043565">
    <property type="term" value="F:sequence-specific DNA binding"/>
    <property type="evidence" value="ECO:0007669"/>
    <property type="project" value="InterPro"/>
</dbReference>
<name>A0A1M7MK16_RUMFL</name>
<dbReference type="SMART" id="SM00342">
    <property type="entry name" value="HTH_ARAC"/>
    <property type="match status" value="1"/>
</dbReference>
<dbReference type="RefSeq" id="WP_072952475.1">
    <property type="nucleotide sequence ID" value="NZ_FRCT01000023.1"/>
</dbReference>
<proteinExistence type="predicted"/>
<reference evidence="5 6" key="1">
    <citation type="submission" date="2016-11" db="EMBL/GenBank/DDBJ databases">
        <authorList>
            <person name="Jaros S."/>
            <person name="Januszkiewicz K."/>
            <person name="Wedrychowicz H."/>
        </authorList>
    </citation>
    <scope>NUCLEOTIDE SEQUENCE [LARGE SCALE GENOMIC DNA]</scope>
    <source>
        <strain evidence="5 6">Y1</strain>
    </source>
</reference>
<keyword evidence="3" id="KW-0804">Transcription</keyword>
<evidence type="ECO:0000259" key="4">
    <source>
        <dbReference type="PROSITE" id="PS01124"/>
    </source>
</evidence>
<evidence type="ECO:0000256" key="1">
    <source>
        <dbReference type="ARBA" id="ARBA00023015"/>
    </source>
</evidence>
<dbReference type="SUPFAM" id="SSF55136">
    <property type="entry name" value="Probable bacterial effector-binding domain"/>
    <property type="match status" value="1"/>
</dbReference>
<dbReference type="Gene3D" id="1.10.10.60">
    <property type="entry name" value="Homeodomain-like"/>
    <property type="match status" value="2"/>
</dbReference>
<evidence type="ECO:0000313" key="5">
    <source>
        <dbReference type="EMBL" id="SHM91228.1"/>
    </source>
</evidence>
<dbReference type="Gene3D" id="3.20.80.10">
    <property type="entry name" value="Regulatory factor, effector binding domain"/>
    <property type="match status" value="1"/>
</dbReference>
<dbReference type="SMART" id="SM00871">
    <property type="entry name" value="AraC_E_bind"/>
    <property type="match status" value="1"/>
</dbReference>
<accession>A0A1M7MK16</accession>
<dbReference type="InterPro" id="IPR029441">
    <property type="entry name" value="Cass2"/>
</dbReference>
<dbReference type="InterPro" id="IPR010499">
    <property type="entry name" value="AraC_E-bd"/>
</dbReference>
<feature type="domain" description="HTH araC/xylS-type" evidence="4">
    <location>
        <begin position="8"/>
        <end position="106"/>
    </location>
</feature>
<dbReference type="InterPro" id="IPR018060">
    <property type="entry name" value="HTH_AraC"/>
</dbReference>
<organism evidence="5 6">
    <name type="scientific">Ruminococcus flavefaciens</name>
    <dbReference type="NCBI Taxonomy" id="1265"/>
    <lineage>
        <taxon>Bacteria</taxon>
        <taxon>Bacillati</taxon>
        <taxon>Bacillota</taxon>
        <taxon>Clostridia</taxon>
        <taxon>Eubacteriales</taxon>
        <taxon>Oscillospiraceae</taxon>
        <taxon>Ruminococcus</taxon>
    </lineage>
</organism>
<evidence type="ECO:0000256" key="2">
    <source>
        <dbReference type="ARBA" id="ARBA00023125"/>
    </source>
</evidence>
<dbReference type="OrthoDB" id="9801123at2"/>
<dbReference type="EMBL" id="FRCT01000023">
    <property type="protein sequence ID" value="SHM91228.1"/>
    <property type="molecule type" value="Genomic_DNA"/>
</dbReference>
<evidence type="ECO:0000256" key="3">
    <source>
        <dbReference type="ARBA" id="ARBA00023163"/>
    </source>
</evidence>
<dbReference type="InterPro" id="IPR011256">
    <property type="entry name" value="Reg_factor_effector_dom_sf"/>
</dbReference>
<protein>
    <submittedName>
        <fullName evidence="5">AraC family transcriptional regulator</fullName>
    </submittedName>
</protein>
<dbReference type="GO" id="GO:0003700">
    <property type="term" value="F:DNA-binding transcription factor activity"/>
    <property type="evidence" value="ECO:0007669"/>
    <property type="project" value="InterPro"/>
</dbReference>
<evidence type="ECO:0000313" key="6">
    <source>
        <dbReference type="Proteomes" id="UP000184394"/>
    </source>
</evidence>
<dbReference type="AlphaFoldDB" id="A0A1M7MK16"/>
<dbReference type="Pfam" id="PF12833">
    <property type="entry name" value="HTH_18"/>
    <property type="match status" value="1"/>
</dbReference>
<dbReference type="PANTHER" id="PTHR47504">
    <property type="entry name" value="RIGHT ORIGIN-BINDING PROTEIN"/>
    <property type="match status" value="1"/>
</dbReference>
<gene>
    <name evidence="5" type="ORF">SAMN04487860_12336</name>
</gene>
<sequence>MNLATGIQKAIDYIEVHITDELDMAEVARQAACSPYYFQKIFGILCGITVGEYIRNRRLTLAGSELKKPNVKVIDAALKYGYESPESFTRAFTRFHGITPTEAKREGGKLRSFSRFKVQIILKGGNSMNYNIVKKDAFTVLEKVEQHTVIGEQNLNSIPEFWGRAHSDGTITTLLEHASDRTYIYGTCYGNGHSNAETFDYGIAVECAPDTVAPEGFRVNTIPARTWVVAECTGPMPEAIQQLWHELCAEFFPTSDYTPTYEMDIEAYPYGDMTSPDYKSQIWITVVGE</sequence>
<keyword evidence="1" id="KW-0805">Transcription regulation</keyword>
<keyword evidence="2" id="KW-0238">DNA-binding</keyword>
<dbReference type="Proteomes" id="UP000184394">
    <property type="component" value="Unassembled WGS sequence"/>
</dbReference>
<dbReference type="PANTHER" id="PTHR47504:SF5">
    <property type="entry name" value="RIGHT ORIGIN-BINDING PROTEIN"/>
    <property type="match status" value="1"/>
</dbReference>
<dbReference type="Pfam" id="PF14526">
    <property type="entry name" value="Cass2"/>
    <property type="match status" value="1"/>
</dbReference>